<dbReference type="SMART" id="SM00700">
    <property type="entry name" value="JHBP"/>
    <property type="match status" value="1"/>
</dbReference>
<dbReference type="EMBL" id="JARBHB010000043">
    <property type="protein sequence ID" value="KAJ8865489.1"/>
    <property type="molecule type" value="Genomic_DNA"/>
</dbReference>
<dbReference type="PANTHER" id="PTHR11008:SF32">
    <property type="entry name" value="CIRCADIAN CLOCK-CONTROLLED PROTEIN DAYWAKE-RELATED"/>
    <property type="match status" value="1"/>
</dbReference>
<dbReference type="Pfam" id="PF06585">
    <property type="entry name" value="JHBP"/>
    <property type="match status" value="1"/>
</dbReference>
<keyword evidence="1" id="KW-0732">Signal</keyword>
<dbReference type="InterPro" id="IPR010562">
    <property type="entry name" value="Haemolymph_juvenile_hormone-bd"/>
</dbReference>
<evidence type="ECO:0000256" key="1">
    <source>
        <dbReference type="SAM" id="SignalP"/>
    </source>
</evidence>
<accession>A0ABQ9GGH2</accession>
<reference evidence="3 4" key="1">
    <citation type="submission" date="2023-02" db="EMBL/GenBank/DDBJ databases">
        <title>LHISI_Scaffold_Assembly.</title>
        <authorList>
            <person name="Stuart O.P."/>
            <person name="Cleave R."/>
            <person name="Magrath M.J.L."/>
            <person name="Mikheyev A.S."/>
        </authorList>
    </citation>
    <scope>NUCLEOTIDE SEQUENCE [LARGE SCALE GENOMIC DNA]</scope>
    <source>
        <strain evidence="3">Daus_M_001</strain>
        <tissue evidence="3">Leg muscle</tissue>
    </source>
</reference>
<keyword evidence="4" id="KW-1185">Reference proteome</keyword>
<evidence type="ECO:0000313" key="2">
    <source>
        <dbReference type="EMBL" id="KAJ8865489.1"/>
    </source>
</evidence>
<dbReference type="Gene3D" id="3.15.10.30">
    <property type="entry name" value="Haemolymph juvenile hormone binding protein"/>
    <property type="match status" value="1"/>
</dbReference>
<dbReference type="Proteomes" id="UP001159363">
    <property type="component" value="Chromosome 11"/>
</dbReference>
<sequence>MKCAMYIAVLVTLVASPLQAALKLPPYLKSCSKSDPNFSVCALKNGIAAIPFLVKGDAKYHIPVLDPLHLEHVDIAQGTGPVKINLILDDVNVRGLKEAELKAVSFDEQKKEISIELFVKGQALSVDSKYKIDGQVLVLPIKGNGDVNLKVDNVGATFKCGYNLVNGEDGKEYIKIKDSSLDFTLTKAVFDFRNLFNGNKALGKINITCQN</sequence>
<feature type="signal peptide" evidence="1">
    <location>
        <begin position="1"/>
        <end position="20"/>
    </location>
</feature>
<evidence type="ECO:0000313" key="3">
    <source>
        <dbReference type="EMBL" id="KAJ8871167.1"/>
    </source>
</evidence>
<dbReference type="PANTHER" id="PTHR11008">
    <property type="entry name" value="PROTEIN TAKEOUT-LIKE PROTEIN"/>
    <property type="match status" value="1"/>
</dbReference>
<feature type="chain" id="PRO_5045031201" evidence="1">
    <location>
        <begin position="21"/>
        <end position="211"/>
    </location>
</feature>
<protein>
    <submittedName>
        <fullName evidence="3">Uncharacterized protein</fullName>
    </submittedName>
</protein>
<name>A0ABQ9GGH2_9NEOP</name>
<dbReference type="InterPro" id="IPR038606">
    <property type="entry name" value="To_sf"/>
</dbReference>
<organism evidence="3 4">
    <name type="scientific">Dryococelus australis</name>
    <dbReference type="NCBI Taxonomy" id="614101"/>
    <lineage>
        <taxon>Eukaryota</taxon>
        <taxon>Metazoa</taxon>
        <taxon>Ecdysozoa</taxon>
        <taxon>Arthropoda</taxon>
        <taxon>Hexapoda</taxon>
        <taxon>Insecta</taxon>
        <taxon>Pterygota</taxon>
        <taxon>Neoptera</taxon>
        <taxon>Polyneoptera</taxon>
        <taxon>Phasmatodea</taxon>
        <taxon>Verophasmatodea</taxon>
        <taxon>Anareolatae</taxon>
        <taxon>Phasmatidae</taxon>
        <taxon>Eurycanthinae</taxon>
        <taxon>Dryococelus</taxon>
    </lineage>
</organism>
<proteinExistence type="predicted"/>
<dbReference type="EMBL" id="JARBHB010000012">
    <property type="protein sequence ID" value="KAJ8871167.1"/>
    <property type="molecule type" value="Genomic_DNA"/>
</dbReference>
<gene>
    <name evidence="3" type="ORF">PR048_027473</name>
    <name evidence="2" type="ORF">PR048_033764</name>
</gene>
<evidence type="ECO:0000313" key="4">
    <source>
        <dbReference type="Proteomes" id="UP001159363"/>
    </source>
</evidence>
<comment type="caution">
    <text evidence="3">The sequence shown here is derived from an EMBL/GenBank/DDBJ whole genome shotgun (WGS) entry which is preliminary data.</text>
</comment>